<accession>A0A4Y7Q3U6</accession>
<gene>
    <name evidence="2" type="ORF">BD410DRAFT_865639</name>
</gene>
<protein>
    <submittedName>
        <fullName evidence="2">Uncharacterized protein</fullName>
    </submittedName>
</protein>
<dbReference type="OrthoDB" id="2603374at2759"/>
<evidence type="ECO:0000313" key="3">
    <source>
        <dbReference type="Proteomes" id="UP000294933"/>
    </source>
</evidence>
<organism evidence="2 3">
    <name type="scientific">Rickenella mellea</name>
    <dbReference type="NCBI Taxonomy" id="50990"/>
    <lineage>
        <taxon>Eukaryota</taxon>
        <taxon>Fungi</taxon>
        <taxon>Dikarya</taxon>
        <taxon>Basidiomycota</taxon>
        <taxon>Agaricomycotina</taxon>
        <taxon>Agaricomycetes</taxon>
        <taxon>Hymenochaetales</taxon>
        <taxon>Rickenellaceae</taxon>
        <taxon>Rickenella</taxon>
    </lineage>
</organism>
<evidence type="ECO:0000313" key="2">
    <source>
        <dbReference type="EMBL" id="TDL21928.1"/>
    </source>
</evidence>
<dbReference type="Proteomes" id="UP000294933">
    <property type="component" value="Unassembled WGS sequence"/>
</dbReference>
<dbReference type="VEuPathDB" id="FungiDB:BD410DRAFT_865639"/>
<dbReference type="EMBL" id="ML170177">
    <property type="protein sequence ID" value="TDL21928.1"/>
    <property type="molecule type" value="Genomic_DNA"/>
</dbReference>
<evidence type="ECO:0000256" key="1">
    <source>
        <dbReference type="SAM" id="MobiDB-lite"/>
    </source>
</evidence>
<dbReference type="AlphaFoldDB" id="A0A4Y7Q3U6"/>
<proteinExistence type="predicted"/>
<keyword evidence="3" id="KW-1185">Reference proteome</keyword>
<reference evidence="2 3" key="1">
    <citation type="submission" date="2018-06" db="EMBL/GenBank/DDBJ databases">
        <title>A transcriptomic atlas of mushroom development highlights an independent origin of complex multicellularity.</title>
        <authorList>
            <consortium name="DOE Joint Genome Institute"/>
            <person name="Krizsan K."/>
            <person name="Almasi E."/>
            <person name="Merenyi Z."/>
            <person name="Sahu N."/>
            <person name="Viragh M."/>
            <person name="Koszo T."/>
            <person name="Mondo S."/>
            <person name="Kiss B."/>
            <person name="Balint B."/>
            <person name="Kues U."/>
            <person name="Barry K."/>
            <person name="Hegedus J.C."/>
            <person name="Henrissat B."/>
            <person name="Johnson J."/>
            <person name="Lipzen A."/>
            <person name="Ohm R."/>
            <person name="Nagy I."/>
            <person name="Pangilinan J."/>
            <person name="Yan J."/>
            <person name="Xiong Y."/>
            <person name="Grigoriev I.V."/>
            <person name="Hibbett D.S."/>
            <person name="Nagy L.G."/>
        </authorList>
    </citation>
    <scope>NUCLEOTIDE SEQUENCE [LARGE SCALE GENOMIC DNA]</scope>
    <source>
        <strain evidence="2 3">SZMC22713</strain>
    </source>
</reference>
<sequence>MSVARSLHSPNDSEKRRTSVMTNTAPEATIELQRNSLYIMTQNGPSADFEGFHWAIICTDAKTNGTSYEWSEVEGEKLAESYKRNALAVGGQFTLSPSTISLFHINGFLPPSSADLEQDEFEAQFFENVFPESFSTISDNRAHGVTSRTWVLRVLGAMKDCGFLYREGTIADLATRVEEVSAEQENLMKGLGSGKSFQPLVIDI</sequence>
<name>A0A4Y7Q3U6_9AGAM</name>
<feature type="region of interest" description="Disordered" evidence="1">
    <location>
        <begin position="1"/>
        <end position="26"/>
    </location>
</feature>